<evidence type="ECO:0000313" key="2">
    <source>
        <dbReference type="Proteomes" id="UP001529085"/>
    </source>
</evidence>
<dbReference type="Proteomes" id="UP001529085">
    <property type="component" value="Unassembled WGS sequence"/>
</dbReference>
<accession>A0ABT6FYM4</accession>
<keyword evidence="2" id="KW-1185">Reference proteome</keyword>
<dbReference type="RefSeq" id="WP_278004261.1">
    <property type="nucleotide sequence ID" value="NZ_JARSBN010000001.1"/>
</dbReference>
<reference evidence="1 2" key="1">
    <citation type="submission" date="2023-03" db="EMBL/GenBank/DDBJ databases">
        <title>Strain YYF002 represents a novel species in the genus Winogradskyella isolated from seawater.</title>
        <authorList>
            <person name="Fu Z.-Y."/>
        </authorList>
    </citation>
    <scope>NUCLEOTIDE SEQUENCE [LARGE SCALE GENOMIC DNA]</scope>
    <source>
        <strain evidence="1 2">YYF002</strain>
    </source>
</reference>
<protein>
    <submittedName>
        <fullName evidence="1">Four helix bundle protein</fullName>
    </submittedName>
</protein>
<dbReference type="InterPro" id="IPR012657">
    <property type="entry name" value="23S_rRNA-intervening_sequence"/>
</dbReference>
<organism evidence="1 2">
    <name type="scientific">Winogradskyella marincola</name>
    <dbReference type="NCBI Taxonomy" id="3037795"/>
    <lineage>
        <taxon>Bacteria</taxon>
        <taxon>Pseudomonadati</taxon>
        <taxon>Bacteroidota</taxon>
        <taxon>Flavobacteriia</taxon>
        <taxon>Flavobacteriales</taxon>
        <taxon>Flavobacteriaceae</taxon>
        <taxon>Winogradskyella</taxon>
    </lineage>
</organism>
<dbReference type="EMBL" id="JARSBN010000001">
    <property type="protein sequence ID" value="MDG4714797.1"/>
    <property type="molecule type" value="Genomic_DNA"/>
</dbReference>
<evidence type="ECO:0000313" key="1">
    <source>
        <dbReference type="EMBL" id="MDG4714797.1"/>
    </source>
</evidence>
<gene>
    <name evidence="1" type="ORF">P7122_02855</name>
</gene>
<dbReference type="PANTHER" id="PTHR38471">
    <property type="entry name" value="FOUR HELIX BUNDLE PROTEIN"/>
    <property type="match status" value="1"/>
</dbReference>
<name>A0ABT6FYM4_9FLAO</name>
<dbReference type="PIRSF" id="PIRSF035652">
    <property type="entry name" value="CHP02436"/>
    <property type="match status" value="1"/>
</dbReference>
<dbReference type="Gene3D" id="1.20.1440.60">
    <property type="entry name" value="23S rRNA-intervening sequence"/>
    <property type="match status" value="1"/>
</dbReference>
<dbReference type="SUPFAM" id="SSF158446">
    <property type="entry name" value="IVS-encoded protein-like"/>
    <property type="match status" value="1"/>
</dbReference>
<proteinExistence type="predicted"/>
<comment type="caution">
    <text evidence="1">The sequence shown here is derived from an EMBL/GenBank/DDBJ whole genome shotgun (WGS) entry which is preliminary data.</text>
</comment>
<dbReference type="PANTHER" id="PTHR38471:SF2">
    <property type="entry name" value="FOUR HELIX BUNDLE PROTEIN"/>
    <property type="match status" value="1"/>
</dbReference>
<dbReference type="NCBIfam" id="TIGR02436">
    <property type="entry name" value="four helix bundle protein"/>
    <property type="match status" value="1"/>
</dbReference>
<dbReference type="Pfam" id="PF05635">
    <property type="entry name" value="23S_rRNA_IVP"/>
    <property type="match status" value="1"/>
</dbReference>
<sequence length="119" mass="13933">MKQQLKNRTQKYAADCWHLCTRFPMSREFNAFCKQLIRCSSSVGANYRAACRAKSDADFINKLKIVEEETDESMYFLELLLQVSDKEHEEIKRLHREANELLSIVVASIKTMRAKNRKS</sequence>
<dbReference type="InterPro" id="IPR036583">
    <property type="entry name" value="23S_rRNA_IVS_sf"/>
</dbReference>